<dbReference type="Gene3D" id="1.10.490.10">
    <property type="entry name" value="Globins"/>
    <property type="match status" value="1"/>
</dbReference>
<dbReference type="InterPro" id="IPR009050">
    <property type="entry name" value="Globin-like_sf"/>
</dbReference>
<dbReference type="InterPro" id="IPR012292">
    <property type="entry name" value="Globin/Proto"/>
</dbReference>
<proteinExistence type="predicted"/>
<dbReference type="Proteomes" id="UP000463939">
    <property type="component" value="Chromosome"/>
</dbReference>
<dbReference type="Pfam" id="PF11563">
    <property type="entry name" value="Protoglobin"/>
    <property type="match status" value="1"/>
</dbReference>
<sequence length="89" mass="10609">MMKQTEQTLLEQMRITEFEVDQRKALFLFTKNDVQTLVSYKHLIEENIDELVEEFYRMQTSNAEIALLIGDADTLSRLRNAQRTTQVYY</sequence>
<evidence type="ECO:0000259" key="1">
    <source>
        <dbReference type="Pfam" id="PF11563"/>
    </source>
</evidence>
<evidence type="ECO:0000313" key="3">
    <source>
        <dbReference type="Proteomes" id="UP000463939"/>
    </source>
</evidence>
<name>A0A809SAP3_9PROT</name>
<gene>
    <name evidence="2" type="ORF">SFSGTM_24700</name>
</gene>
<dbReference type="InterPro" id="IPR044398">
    <property type="entry name" value="Globin-sensor_dom"/>
</dbReference>
<dbReference type="SUPFAM" id="SSF46458">
    <property type="entry name" value="Globin-like"/>
    <property type="match status" value="1"/>
</dbReference>
<dbReference type="GO" id="GO:0019825">
    <property type="term" value="F:oxygen binding"/>
    <property type="evidence" value="ECO:0007669"/>
    <property type="project" value="InterPro"/>
</dbReference>
<evidence type="ECO:0000313" key="2">
    <source>
        <dbReference type="EMBL" id="BBP01762.1"/>
    </source>
</evidence>
<keyword evidence="3" id="KW-1185">Reference proteome</keyword>
<feature type="domain" description="Globin-sensor" evidence="1">
    <location>
        <begin position="17"/>
        <end position="83"/>
    </location>
</feature>
<reference evidence="3" key="1">
    <citation type="submission" date="2019-11" db="EMBL/GenBank/DDBJ databases">
        <title>Isolation and characterization of a novel species in the genus Sulfuriferula.</title>
        <authorList>
            <person name="Mochizuki J."/>
            <person name="Kojima H."/>
            <person name="Fukui M."/>
        </authorList>
    </citation>
    <scope>NUCLEOTIDE SEQUENCE [LARGE SCALE GENOMIC DNA]</scope>
    <source>
        <strain evidence="3">SGTM</strain>
    </source>
</reference>
<protein>
    <recommendedName>
        <fullName evidence="1">Globin-sensor domain-containing protein</fullName>
    </recommendedName>
</protein>
<dbReference type="RefSeq" id="WP_198420562.1">
    <property type="nucleotide sequence ID" value="NZ_AP021881.1"/>
</dbReference>
<dbReference type="EMBL" id="AP021881">
    <property type="protein sequence ID" value="BBP01762.1"/>
    <property type="molecule type" value="Genomic_DNA"/>
</dbReference>
<dbReference type="GO" id="GO:0020037">
    <property type="term" value="F:heme binding"/>
    <property type="evidence" value="ECO:0007669"/>
    <property type="project" value="InterPro"/>
</dbReference>
<organism evidence="2 3">
    <name type="scientific">Sulfuriferula nivalis</name>
    <dbReference type="NCBI Taxonomy" id="2675298"/>
    <lineage>
        <taxon>Bacteria</taxon>
        <taxon>Pseudomonadati</taxon>
        <taxon>Pseudomonadota</taxon>
        <taxon>Betaproteobacteria</taxon>
        <taxon>Nitrosomonadales</taxon>
        <taxon>Sulfuricellaceae</taxon>
        <taxon>Sulfuriferula</taxon>
    </lineage>
</organism>
<dbReference type="AlphaFoldDB" id="A0A809SAP3"/>
<dbReference type="KEGG" id="sniv:SFSGTM_24700"/>
<accession>A0A809SAP3</accession>